<comment type="similarity">
    <text evidence="1 9">Belongs to the peptidase S11 family.</text>
</comment>
<evidence type="ECO:0000256" key="8">
    <source>
        <dbReference type="PIRSR" id="PIRSR618044-2"/>
    </source>
</evidence>
<keyword evidence="5" id="KW-0573">Peptidoglycan synthesis</keyword>
<dbReference type="GO" id="GO:0006508">
    <property type="term" value="P:proteolysis"/>
    <property type="evidence" value="ECO:0007669"/>
    <property type="project" value="InterPro"/>
</dbReference>
<dbReference type="RefSeq" id="WP_013658873.1">
    <property type="nucleotide sequence ID" value="NC_015275.1"/>
</dbReference>
<dbReference type="PRINTS" id="PR00725">
    <property type="entry name" value="DADACBPTASE1"/>
</dbReference>
<dbReference type="STRING" id="642492.Clole_3921"/>
<keyword evidence="3 12" id="KW-0378">Hydrolase</keyword>
<evidence type="ECO:0000313" key="13">
    <source>
        <dbReference type="Proteomes" id="UP000008467"/>
    </source>
</evidence>
<accession>F2JJK5</accession>
<feature type="signal peptide" evidence="10">
    <location>
        <begin position="1"/>
        <end position="22"/>
    </location>
</feature>
<evidence type="ECO:0000256" key="5">
    <source>
        <dbReference type="ARBA" id="ARBA00022984"/>
    </source>
</evidence>
<evidence type="ECO:0000256" key="3">
    <source>
        <dbReference type="ARBA" id="ARBA00022801"/>
    </source>
</evidence>
<gene>
    <name evidence="12" type="ordered locus">Clole_3921</name>
</gene>
<evidence type="ECO:0000256" key="10">
    <source>
        <dbReference type="SAM" id="SignalP"/>
    </source>
</evidence>
<dbReference type="Gene3D" id="3.40.710.10">
    <property type="entry name" value="DD-peptidase/beta-lactamase superfamily"/>
    <property type="match status" value="1"/>
</dbReference>
<dbReference type="HOGENOM" id="CLU_607927_0_0_9"/>
<dbReference type="GO" id="GO:0009002">
    <property type="term" value="F:serine-type D-Ala-D-Ala carboxypeptidase activity"/>
    <property type="evidence" value="ECO:0007669"/>
    <property type="project" value="UniProtKB-EC"/>
</dbReference>
<dbReference type="InterPro" id="IPR001967">
    <property type="entry name" value="Peptidase_S11_N"/>
</dbReference>
<dbReference type="Pfam" id="PF00768">
    <property type="entry name" value="Peptidase_S11"/>
    <property type="match status" value="1"/>
</dbReference>
<dbReference type="InterPro" id="IPR018044">
    <property type="entry name" value="Peptidase_S11"/>
</dbReference>
<dbReference type="GO" id="GO:0009252">
    <property type="term" value="P:peptidoglycan biosynthetic process"/>
    <property type="evidence" value="ECO:0007669"/>
    <property type="project" value="UniProtKB-KW"/>
</dbReference>
<reference evidence="12 13" key="1">
    <citation type="journal article" date="2011" name="J. Bacteriol.">
        <title>Complete genome sequence of the cellulose-degrading bacterium Cellulosilyticum lentocellum.</title>
        <authorList>
            <consortium name="US DOE Joint Genome Institute"/>
            <person name="Miller D.A."/>
            <person name="Suen G."/>
            <person name="Bruce D."/>
            <person name="Copeland A."/>
            <person name="Cheng J.F."/>
            <person name="Detter C."/>
            <person name="Goodwin L.A."/>
            <person name="Han C.S."/>
            <person name="Hauser L.J."/>
            <person name="Land M.L."/>
            <person name="Lapidus A."/>
            <person name="Lucas S."/>
            <person name="Meincke L."/>
            <person name="Pitluck S."/>
            <person name="Tapia R."/>
            <person name="Teshima H."/>
            <person name="Woyke T."/>
            <person name="Fox B.G."/>
            <person name="Angert E.R."/>
            <person name="Currie C.R."/>
        </authorList>
    </citation>
    <scope>NUCLEOTIDE SEQUENCE [LARGE SCALE GENOMIC DNA]</scope>
    <source>
        <strain evidence="13">ATCC 49066 / DSM 5427 / NCIMB 11756 / RHM5</strain>
    </source>
</reference>
<feature type="chain" id="PRO_5039350660" evidence="10">
    <location>
        <begin position="23"/>
        <end position="432"/>
    </location>
</feature>
<dbReference type="eggNOG" id="COG1686">
    <property type="taxonomic scope" value="Bacteria"/>
</dbReference>
<dbReference type="InterPro" id="IPR012338">
    <property type="entry name" value="Beta-lactam/transpept-like"/>
</dbReference>
<feature type="binding site" evidence="8">
    <location>
        <position position="225"/>
    </location>
    <ligand>
        <name>substrate</name>
    </ligand>
</feature>
<evidence type="ECO:0000313" key="12">
    <source>
        <dbReference type="EMBL" id="ADZ85600.1"/>
    </source>
</evidence>
<keyword evidence="12" id="KW-0645">Protease</keyword>
<feature type="active site" description="Acyl-ester intermediate" evidence="7">
    <location>
        <position position="55"/>
    </location>
</feature>
<evidence type="ECO:0000256" key="4">
    <source>
        <dbReference type="ARBA" id="ARBA00022960"/>
    </source>
</evidence>
<dbReference type="AlphaFoldDB" id="F2JJK5"/>
<name>F2JJK5_CELLD</name>
<dbReference type="Proteomes" id="UP000008467">
    <property type="component" value="Chromosome"/>
</dbReference>
<dbReference type="PANTHER" id="PTHR21581">
    <property type="entry name" value="D-ALANYL-D-ALANINE CARBOXYPEPTIDASE"/>
    <property type="match status" value="1"/>
</dbReference>
<evidence type="ECO:0000256" key="2">
    <source>
        <dbReference type="ARBA" id="ARBA00022729"/>
    </source>
</evidence>
<dbReference type="GO" id="GO:0071555">
    <property type="term" value="P:cell wall organization"/>
    <property type="evidence" value="ECO:0007669"/>
    <property type="project" value="UniProtKB-KW"/>
</dbReference>
<organism evidence="12 13">
    <name type="scientific">Cellulosilyticum lentocellum (strain ATCC 49066 / DSM 5427 / NCIMB 11756 / RHM5)</name>
    <name type="common">Clostridium lentocellum</name>
    <dbReference type="NCBI Taxonomy" id="642492"/>
    <lineage>
        <taxon>Bacteria</taxon>
        <taxon>Bacillati</taxon>
        <taxon>Bacillota</taxon>
        <taxon>Clostridia</taxon>
        <taxon>Lachnospirales</taxon>
        <taxon>Cellulosilyticaceae</taxon>
        <taxon>Cellulosilyticum</taxon>
    </lineage>
</organism>
<keyword evidence="6" id="KW-0961">Cell wall biogenesis/degradation</keyword>
<evidence type="ECO:0000259" key="11">
    <source>
        <dbReference type="Pfam" id="PF00768"/>
    </source>
</evidence>
<dbReference type="EC" id="3.4.16.4" evidence="12"/>
<dbReference type="SUPFAM" id="SSF56601">
    <property type="entry name" value="beta-lactamase/transpeptidase-like"/>
    <property type="match status" value="1"/>
</dbReference>
<evidence type="ECO:0000256" key="6">
    <source>
        <dbReference type="ARBA" id="ARBA00023316"/>
    </source>
</evidence>
<keyword evidence="13" id="KW-1185">Reference proteome</keyword>
<dbReference type="PANTHER" id="PTHR21581:SF33">
    <property type="entry name" value="D-ALANYL-D-ALANINE CARBOXYPEPTIDASE DACB"/>
    <property type="match status" value="1"/>
</dbReference>
<feature type="domain" description="Peptidase S11 D-alanyl-D-alanine carboxypeptidase A N-terminal" evidence="11">
    <location>
        <begin position="22"/>
        <end position="255"/>
    </location>
</feature>
<keyword evidence="2 10" id="KW-0732">Signal</keyword>
<feature type="active site" evidence="7">
    <location>
        <position position="113"/>
    </location>
</feature>
<evidence type="ECO:0000256" key="7">
    <source>
        <dbReference type="PIRSR" id="PIRSR618044-1"/>
    </source>
</evidence>
<proteinExistence type="inferred from homology"/>
<dbReference type="KEGG" id="cle:Clole_3921"/>
<sequence>MKKSVYVLTFLFILCISPSFLAKPTVEARGAILIEAKTNTILYEKNAYSKFYPASITKLLTTLIIEEQLSENHIITKSQNSVNTIPKDSSEIGLKIGDSYNKVNGLYGLLLGSDNFIAHDLALAHSGSISNFAELMNTRAKALGAKNTHFTNPHGYHDPNHYTTPYDMAQIAKGAFDNPTVQKIAGTAQFNFYVNNKNKYIPIKNTSRLLKSETPYYNPAVVACKTGYHSDAGQTLVAKAVYGDMELIAAVMYEKTPNQYIDVNKLFDYAKTYYGVEQKSDIYTLKNKTITPWSEPSITRAVEKGWANNATNYNDTIYTEDLVAMLKKVGASYNGITMQEVYDLVGLKKGDLITRSSFAEIMTFAAKKWQLTLAITTTKPLPSDVTHLSDDTKAAISYMIDRDLMLPSNFLFNPNRILTFAEAISTIDRLPL</sequence>
<dbReference type="EMBL" id="CP002582">
    <property type="protein sequence ID" value="ADZ85600.1"/>
    <property type="molecule type" value="Genomic_DNA"/>
</dbReference>
<evidence type="ECO:0000256" key="9">
    <source>
        <dbReference type="RuleBase" id="RU004016"/>
    </source>
</evidence>
<feature type="active site" description="Proton acceptor" evidence="7">
    <location>
        <position position="58"/>
    </location>
</feature>
<evidence type="ECO:0000256" key="1">
    <source>
        <dbReference type="ARBA" id="ARBA00007164"/>
    </source>
</evidence>
<keyword evidence="4" id="KW-0133">Cell shape</keyword>
<keyword evidence="12" id="KW-0121">Carboxypeptidase</keyword>
<protein>
    <submittedName>
        <fullName evidence="12">Serine-type D-Ala-D-Ala carboxypeptidase</fullName>
        <ecNumber evidence="12">3.4.16.4</ecNumber>
    </submittedName>
</protein>
<dbReference type="GO" id="GO:0008360">
    <property type="term" value="P:regulation of cell shape"/>
    <property type="evidence" value="ECO:0007669"/>
    <property type="project" value="UniProtKB-KW"/>
</dbReference>